<comment type="caution">
    <text evidence="1">The sequence shown here is derived from an EMBL/GenBank/DDBJ whole genome shotgun (WGS) entry which is preliminary data.</text>
</comment>
<organism evidence="1 2">
    <name type="scientific">Rhizopogon vesiculosus</name>
    <dbReference type="NCBI Taxonomy" id="180088"/>
    <lineage>
        <taxon>Eukaryota</taxon>
        <taxon>Fungi</taxon>
        <taxon>Dikarya</taxon>
        <taxon>Basidiomycota</taxon>
        <taxon>Agaricomycotina</taxon>
        <taxon>Agaricomycetes</taxon>
        <taxon>Agaricomycetidae</taxon>
        <taxon>Boletales</taxon>
        <taxon>Suillineae</taxon>
        <taxon>Rhizopogonaceae</taxon>
        <taxon>Rhizopogon</taxon>
    </lineage>
</organism>
<dbReference type="Proteomes" id="UP000183567">
    <property type="component" value="Unassembled WGS sequence"/>
</dbReference>
<keyword evidence="2" id="KW-1185">Reference proteome</keyword>
<name>A0A1J8QKT8_9AGAM</name>
<dbReference type="AlphaFoldDB" id="A0A1J8QKT8"/>
<reference evidence="1 2" key="1">
    <citation type="submission" date="2016-03" db="EMBL/GenBank/DDBJ databases">
        <title>Comparative genomics of the ectomycorrhizal sister species Rhizopogon vinicolor and Rhizopogon vesiculosus (Basidiomycota: Boletales) reveals a divergence of the mating type B locus.</title>
        <authorList>
            <person name="Mujic A.B."/>
            <person name="Kuo A."/>
            <person name="Tritt A."/>
            <person name="Lipzen A."/>
            <person name="Chen C."/>
            <person name="Johnson J."/>
            <person name="Sharma A."/>
            <person name="Barry K."/>
            <person name="Grigoriev I.V."/>
            <person name="Spatafora J.W."/>
        </authorList>
    </citation>
    <scope>NUCLEOTIDE SEQUENCE [LARGE SCALE GENOMIC DNA]</scope>
    <source>
        <strain evidence="1 2">AM-OR11-056</strain>
    </source>
</reference>
<proteinExistence type="predicted"/>
<sequence length="69" mass="7652">MTMLLWCCVRKDEVWIMPGRAAASALTSSRETMSTKASVGLVQLCVQFGDVKLCACLNILLRYARDVVK</sequence>
<gene>
    <name evidence="1" type="ORF">AZE42_11371</name>
</gene>
<evidence type="ECO:0000313" key="1">
    <source>
        <dbReference type="EMBL" id="OJA10034.1"/>
    </source>
</evidence>
<dbReference type="EMBL" id="LVVM01005647">
    <property type="protein sequence ID" value="OJA10034.1"/>
    <property type="molecule type" value="Genomic_DNA"/>
</dbReference>
<protein>
    <submittedName>
        <fullName evidence="1">Uncharacterized protein</fullName>
    </submittedName>
</protein>
<evidence type="ECO:0000313" key="2">
    <source>
        <dbReference type="Proteomes" id="UP000183567"/>
    </source>
</evidence>
<accession>A0A1J8QKT8</accession>